<keyword evidence="7" id="KW-0479">Metal-binding</keyword>
<name>V5WL77_9SPIO</name>
<reference evidence="10 11" key="1">
    <citation type="journal article" date="2015" name="Stand. Genomic Sci.">
        <title>Complete genome sequence and description of Salinispira pacifica gen. nov., sp. nov., a novel spirochaete isolated form a hypersaline microbial mat.</title>
        <authorList>
            <person name="Ben Hania W."/>
            <person name="Joseph M."/>
            <person name="Schumann P."/>
            <person name="Bunk B."/>
            <person name="Fiebig A."/>
            <person name="Sproer C."/>
            <person name="Klenk H.P."/>
            <person name="Fardeau M.L."/>
            <person name="Spring S."/>
        </authorList>
    </citation>
    <scope>NUCLEOTIDE SEQUENCE [LARGE SCALE GENOMIC DNA]</scope>
    <source>
        <strain evidence="10 11">L21-RPul-D2</strain>
    </source>
</reference>
<dbReference type="STRING" id="1307761.L21SP2_3066"/>
<dbReference type="HOGENOM" id="CLU_054346_1_0_12"/>
<evidence type="ECO:0000256" key="9">
    <source>
        <dbReference type="ARBA" id="ARBA00023049"/>
    </source>
</evidence>
<dbReference type="InterPro" id="IPR052170">
    <property type="entry name" value="M29_Exopeptidase"/>
</dbReference>
<dbReference type="eggNOG" id="COG2309">
    <property type="taxonomic scope" value="Bacteria"/>
</dbReference>
<dbReference type="PRINTS" id="PR00919">
    <property type="entry name" value="THERMOPTASE"/>
</dbReference>
<evidence type="ECO:0000313" key="10">
    <source>
        <dbReference type="EMBL" id="AHC16410.1"/>
    </source>
</evidence>
<dbReference type="InterPro" id="IPR035097">
    <property type="entry name" value="M29_N-terminal"/>
</dbReference>
<protein>
    <submittedName>
        <fullName evidence="10">Aminopeptidase S (Leu, Val, Phe, Tyr preference)</fullName>
        <ecNumber evidence="10">3.4.11.24</ecNumber>
    </submittedName>
</protein>
<comment type="cofactor">
    <cofactor evidence="1">
        <name>Co(2+)</name>
        <dbReference type="ChEBI" id="CHEBI:48828"/>
    </cofactor>
</comment>
<dbReference type="Pfam" id="PF02073">
    <property type="entry name" value="Peptidase_M29"/>
    <property type="match status" value="1"/>
</dbReference>
<evidence type="ECO:0000256" key="2">
    <source>
        <dbReference type="ARBA" id="ARBA00001946"/>
    </source>
</evidence>
<accession>V5WL77</accession>
<comment type="cofactor">
    <cofactor evidence="2">
        <name>Mg(2+)</name>
        <dbReference type="ChEBI" id="CHEBI:18420"/>
    </cofactor>
</comment>
<dbReference type="Proteomes" id="UP000018680">
    <property type="component" value="Chromosome"/>
</dbReference>
<comment type="similarity">
    <text evidence="4">Belongs to the peptidase M29 family.</text>
</comment>
<dbReference type="GO" id="GO:0004177">
    <property type="term" value="F:aminopeptidase activity"/>
    <property type="evidence" value="ECO:0007669"/>
    <property type="project" value="UniProtKB-KW"/>
</dbReference>
<evidence type="ECO:0000256" key="4">
    <source>
        <dbReference type="ARBA" id="ARBA00008236"/>
    </source>
</evidence>
<dbReference type="PANTHER" id="PTHR34448:SF3">
    <property type="entry name" value="AMINOPEPTIDASE AMPS"/>
    <property type="match status" value="1"/>
</dbReference>
<organism evidence="10 11">
    <name type="scientific">Salinispira pacifica</name>
    <dbReference type="NCBI Taxonomy" id="1307761"/>
    <lineage>
        <taxon>Bacteria</taxon>
        <taxon>Pseudomonadati</taxon>
        <taxon>Spirochaetota</taxon>
        <taxon>Spirochaetia</taxon>
        <taxon>Spirochaetales</taxon>
        <taxon>Spirochaetaceae</taxon>
        <taxon>Salinispira</taxon>
    </lineage>
</organism>
<keyword evidence="11" id="KW-1185">Reference proteome</keyword>
<evidence type="ECO:0000256" key="5">
    <source>
        <dbReference type="ARBA" id="ARBA00022438"/>
    </source>
</evidence>
<dbReference type="KEGG" id="slr:L21SP2_3066"/>
<sequence length="426" mass="47357">MGGIRVFSVVMNTETLQKYAELALKVGLDFQKDQCLQIGTGVGTYEYARAIGKTAYEMGAKYVRIVVSDNELTKSRAENTSKENLSYIPRDLIEGGKMQLDESWARIRIDSTEELDVLKGVDSDALSEMTRSSRTAMKFLSEQLMRHKHPWLVLAAPGPKWAKRIYGLGDDASQKEIDEAYRKLEEVFISILRLDKEDPVATWKDLGRTLRERGLKLNGMKLDRVRFTSGKTDLTVALAPTHTWLGGPSQLPDGRWYEPNLPTEEVFTTPDYRRTEGVVHVVKPVKVMENLVEGAWFKFEKGKVVDFGADSGKDILGKFLSMDEGASYLGEVALVDVDSPINRSGIIFGSILFDENASCHIALGAGYPSCLANADDLQSNEELKDAGCNVSVLHTDFMISDDETDVTGYTADGTEMPIIRKGKFVL</sequence>
<dbReference type="OrthoDB" id="9803993at2"/>
<evidence type="ECO:0000313" key="11">
    <source>
        <dbReference type="Proteomes" id="UP000018680"/>
    </source>
</evidence>
<keyword evidence="9" id="KW-0482">Metalloprotease</keyword>
<keyword evidence="5 10" id="KW-0031">Aminopeptidase</keyword>
<dbReference type="InterPro" id="IPR000787">
    <property type="entry name" value="Peptidase_M29"/>
</dbReference>
<dbReference type="EC" id="3.4.11.24" evidence="10"/>
<dbReference type="Gene3D" id="3.40.1830.10">
    <property type="entry name" value="Thermophilic metalloprotease (M29)"/>
    <property type="match status" value="1"/>
</dbReference>
<dbReference type="PANTHER" id="PTHR34448">
    <property type="entry name" value="AMINOPEPTIDASE"/>
    <property type="match status" value="1"/>
</dbReference>
<dbReference type="PATRIC" id="fig|1307761.3.peg.3055"/>
<proteinExistence type="inferred from homology"/>
<dbReference type="AlphaFoldDB" id="V5WL77"/>
<dbReference type="SUPFAM" id="SSF144052">
    <property type="entry name" value="Thermophilic metalloprotease-like"/>
    <property type="match status" value="1"/>
</dbReference>
<dbReference type="EMBL" id="CP006939">
    <property type="protein sequence ID" value="AHC16410.1"/>
    <property type="molecule type" value="Genomic_DNA"/>
</dbReference>
<dbReference type="GO" id="GO:0046872">
    <property type="term" value="F:metal ion binding"/>
    <property type="evidence" value="ECO:0007669"/>
    <property type="project" value="UniProtKB-KW"/>
</dbReference>
<dbReference type="GO" id="GO:0006508">
    <property type="term" value="P:proteolysis"/>
    <property type="evidence" value="ECO:0007669"/>
    <property type="project" value="UniProtKB-KW"/>
</dbReference>
<keyword evidence="8 10" id="KW-0378">Hydrolase</keyword>
<gene>
    <name evidence="10" type="ORF">L21SP2_3066</name>
</gene>
<keyword evidence="6" id="KW-0645">Protease</keyword>
<evidence type="ECO:0000256" key="8">
    <source>
        <dbReference type="ARBA" id="ARBA00022801"/>
    </source>
</evidence>
<evidence type="ECO:0000256" key="7">
    <source>
        <dbReference type="ARBA" id="ARBA00022723"/>
    </source>
</evidence>
<evidence type="ECO:0000256" key="3">
    <source>
        <dbReference type="ARBA" id="ARBA00001947"/>
    </source>
</evidence>
<evidence type="ECO:0000256" key="6">
    <source>
        <dbReference type="ARBA" id="ARBA00022670"/>
    </source>
</evidence>
<evidence type="ECO:0000256" key="1">
    <source>
        <dbReference type="ARBA" id="ARBA00001941"/>
    </source>
</evidence>
<dbReference type="GO" id="GO:0008237">
    <property type="term" value="F:metallopeptidase activity"/>
    <property type="evidence" value="ECO:0007669"/>
    <property type="project" value="UniProtKB-KW"/>
</dbReference>
<comment type="cofactor">
    <cofactor evidence="3">
        <name>Zn(2+)</name>
        <dbReference type="ChEBI" id="CHEBI:29105"/>
    </cofactor>
</comment>